<dbReference type="Proteomes" id="UP000663823">
    <property type="component" value="Unassembled WGS sequence"/>
</dbReference>
<dbReference type="Proteomes" id="UP000663889">
    <property type="component" value="Unassembled WGS sequence"/>
</dbReference>
<dbReference type="Proteomes" id="UP000663882">
    <property type="component" value="Unassembled WGS sequence"/>
</dbReference>
<dbReference type="Proteomes" id="UP000663836">
    <property type="component" value="Unassembled WGS sequence"/>
</dbReference>
<reference evidence="2" key="1">
    <citation type="submission" date="2021-02" db="EMBL/GenBank/DDBJ databases">
        <authorList>
            <person name="Nowell W R."/>
        </authorList>
    </citation>
    <scope>NUCLEOTIDE SEQUENCE</scope>
</reference>
<organism evidence="2 7">
    <name type="scientific">Rotaria sordida</name>
    <dbReference type="NCBI Taxonomy" id="392033"/>
    <lineage>
        <taxon>Eukaryota</taxon>
        <taxon>Metazoa</taxon>
        <taxon>Spiralia</taxon>
        <taxon>Gnathifera</taxon>
        <taxon>Rotifera</taxon>
        <taxon>Eurotatoria</taxon>
        <taxon>Bdelloidea</taxon>
        <taxon>Philodinida</taxon>
        <taxon>Philodinidae</taxon>
        <taxon>Rotaria</taxon>
    </lineage>
</organism>
<evidence type="ECO:0000313" key="3">
    <source>
        <dbReference type="EMBL" id="CAF1296401.1"/>
    </source>
</evidence>
<evidence type="ECO:0000313" key="5">
    <source>
        <dbReference type="EMBL" id="CAF3578165.1"/>
    </source>
</evidence>
<evidence type="ECO:0000313" key="4">
    <source>
        <dbReference type="EMBL" id="CAF3577386.1"/>
    </source>
</evidence>
<dbReference type="AlphaFoldDB" id="A0A814XI79"/>
<dbReference type="Proteomes" id="UP000663864">
    <property type="component" value="Unassembled WGS sequence"/>
</dbReference>
<evidence type="ECO:0000313" key="1">
    <source>
        <dbReference type="EMBL" id="CAF0939594.1"/>
    </source>
</evidence>
<sequence length="232" mass="27487">MSMNGHQWQRIKCEEQIKYVINLRQRFRQYLKQNFNIVWYSDAQNYFQEDLELLDVSLIECICDLVNIHTSFSNETGDHFKLELKCEKSSNTNDKLDESMKRIYFNRRHRALINSREILLDDLSISINENIQDRMLKIRAICVLDEELIYIQQELISKPIGEQVAIRLHQIRAMINVFFKQTSQSLFEDSRAMIPLVHSCDSFLSTFRLFLNSTTTSDISLNSSLDIQNEYK</sequence>
<dbReference type="EMBL" id="CAJNOU010002165">
    <property type="protein sequence ID" value="CAF1296401.1"/>
    <property type="molecule type" value="Genomic_DNA"/>
</dbReference>
<name>A0A814XI79_9BILA</name>
<dbReference type="EMBL" id="CAJOBD010000107">
    <property type="protein sequence ID" value="CAF3578165.1"/>
    <property type="molecule type" value="Genomic_DNA"/>
</dbReference>
<dbReference type="EMBL" id="CAJNOO010001893">
    <property type="protein sequence ID" value="CAF1211489.1"/>
    <property type="molecule type" value="Genomic_DNA"/>
</dbReference>
<proteinExistence type="predicted"/>
<evidence type="ECO:0000313" key="7">
    <source>
        <dbReference type="Proteomes" id="UP000663882"/>
    </source>
</evidence>
<comment type="caution">
    <text evidence="2">The sequence shown here is derived from an EMBL/GenBank/DDBJ whole genome shotgun (WGS) entry which is preliminary data.</text>
</comment>
<evidence type="ECO:0000313" key="6">
    <source>
        <dbReference type="EMBL" id="CAF3616498.1"/>
    </source>
</evidence>
<dbReference type="EMBL" id="CAJOBE010000133">
    <property type="protein sequence ID" value="CAF3577386.1"/>
    <property type="molecule type" value="Genomic_DNA"/>
</dbReference>
<evidence type="ECO:0000313" key="2">
    <source>
        <dbReference type="EMBL" id="CAF1211489.1"/>
    </source>
</evidence>
<dbReference type="Proteomes" id="UP000663874">
    <property type="component" value="Unassembled WGS sequence"/>
</dbReference>
<dbReference type="EMBL" id="CAJOAX010000575">
    <property type="protein sequence ID" value="CAF3616498.1"/>
    <property type="molecule type" value="Genomic_DNA"/>
</dbReference>
<dbReference type="EMBL" id="CAJNOT010000319">
    <property type="protein sequence ID" value="CAF0939594.1"/>
    <property type="molecule type" value="Genomic_DNA"/>
</dbReference>
<gene>
    <name evidence="4" type="ORF">FNK824_LOCUS2252</name>
    <name evidence="5" type="ORF">JBS370_LOCUS2672</name>
    <name evidence="6" type="ORF">OTI717_LOCUS7578</name>
    <name evidence="2" type="ORF">RFH988_LOCUS25151</name>
    <name evidence="3" type="ORF">SEV965_LOCUS26051</name>
    <name evidence="1" type="ORF">ZHD862_LOCUS9392</name>
</gene>
<protein>
    <submittedName>
        <fullName evidence="2">Uncharacterized protein</fullName>
    </submittedName>
</protein>
<dbReference type="OrthoDB" id="9993926at2759"/>
<accession>A0A814XI79</accession>